<dbReference type="Proteomes" id="UP000468717">
    <property type="component" value="Unassembled WGS sequence"/>
</dbReference>
<comment type="similarity">
    <text evidence="1">Belongs to the 4-hydroxybenzoyl-CoA thioesterase family.</text>
</comment>
<dbReference type="PANTHER" id="PTHR31793:SF27">
    <property type="entry name" value="NOVEL THIOESTERASE SUPERFAMILY DOMAIN AND SAPOSIN A-TYPE DOMAIN CONTAINING PROTEIN (0610012H03RIK)"/>
    <property type="match status" value="1"/>
</dbReference>
<reference evidence="3 4" key="1">
    <citation type="submission" date="2019-10" db="EMBL/GenBank/DDBJ databases">
        <title>Three novel species isolated from a subtropical stream in China.</title>
        <authorList>
            <person name="Lu H."/>
        </authorList>
    </citation>
    <scope>NUCLEOTIDE SEQUENCE [LARGE SCALE GENOMIC DNA]</scope>
    <source>
        <strain evidence="3 4">FT13W</strain>
    </source>
</reference>
<accession>A0A6I1IGX5</accession>
<evidence type="ECO:0000256" key="1">
    <source>
        <dbReference type="ARBA" id="ARBA00005953"/>
    </source>
</evidence>
<comment type="caution">
    <text evidence="3">The sequence shown here is derived from an EMBL/GenBank/DDBJ whole genome shotgun (WGS) entry which is preliminary data.</text>
</comment>
<dbReference type="GO" id="GO:0047617">
    <property type="term" value="F:fatty acyl-CoA hydrolase activity"/>
    <property type="evidence" value="ECO:0007669"/>
    <property type="project" value="TreeGrafter"/>
</dbReference>
<dbReference type="PANTHER" id="PTHR31793">
    <property type="entry name" value="4-HYDROXYBENZOYL-COA THIOESTERASE FAMILY MEMBER"/>
    <property type="match status" value="1"/>
</dbReference>
<dbReference type="EMBL" id="WFLI01000002">
    <property type="protein sequence ID" value="KAB8066557.1"/>
    <property type="molecule type" value="Genomic_DNA"/>
</dbReference>
<keyword evidence="2" id="KW-0378">Hydrolase</keyword>
<evidence type="ECO:0000313" key="3">
    <source>
        <dbReference type="EMBL" id="KAB8066557.1"/>
    </source>
</evidence>
<name>A0A6I1IGX5_9BURK</name>
<dbReference type="InterPro" id="IPR029069">
    <property type="entry name" value="HotDog_dom_sf"/>
</dbReference>
<evidence type="ECO:0000313" key="4">
    <source>
        <dbReference type="Proteomes" id="UP000468717"/>
    </source>
</evidence>
<dbReference type="Pfam" id="PF13279">
    <property type="entry name" value="4HBT_2"/>
    <property type="match status" value="1"/>
</dbReference>
<proteinExistence type="inferred from homology"/>
<dbReference type="Gene3D" id="3.10.129.10">
    <property type="entry name" value="Hotdog Thioesterase"/>
    <property type="match status" value="1"/>
</dbReference>
<dbReference type="CDD" id="cd00586">
    <property type="entry name" value="4HBT"/>
    <property type="match status" value="1"/>
</dbReference>
<dbReference type="RefSeq" id="WP_152281171.1">
    <property type="nucleotide sequence ID" value="NZ_WFLI01000002.1"/>
</dbReference>
<organism evidence="3 4">
    <name type="scientific">Janthinobacterium violaceinigrum</name>
    <dbReference type="NCBI Taxonomy" id="2654252"/>
    <lineage>
        <taxon>Bacteria</taxon>
        <taxon>Pseudomonadati</taxon>
        <taxon>Pseudomonadota</taxon>
        <taxon>Betaproteobacteria</taxon>
        <taxon>Burkholderiales</taxon>
        <taxon>Oxalobacteraceae</taxon>
        <taxon>Janthinobacterium</taxon>
    </lineage>
</organism>
<evidence type="ECO:0000256" key="2">
    <source>
        <dbReference type="ARBA" id="ARBA00022801"/>
    </source>
</evidence>
<sequence>MADTQAPTHKVRGRKAAPSRWHAEVEMQVQFFDLDPMEIVWHGRYVKYLEVVRCALLDSIGYNYVDMKASGYAWPVIDMHLRYVAPATFGQRLTLRADLVEWEDRLKIEYLVSDSATGKRLNRASTTQVAVDIASGEMCFASPPVLFEKLGLKSA</sequence>
<protein>
    <submittedName>
        <fullName evidence="3">Acyl-CoA thioesterase</fullName>
    </submittedName>
</protein>
<dbReference type="AlphaFoldDB" id="A0A6I1IGX5"/>
<keyword evidence="4" id="KW-1185">Reference proteome</keyword>
<dbReference type="SUPFAM" id="SSF54637">
    <property type="entry name" value="Thioesterase/thiol ester dehydrase-isomerase"/>
    <property type="match status" value="1"/>
</dbReference>
<dbReference type="InterPro" id="IPR050563">
    <property type="entry name" value="4-hydroxybenzoyl-CoA_TE"/>
</dbReference>
<gene>
    <name evidence="3" type="ORF">GCN75_02355</name>
</gene>